<protein>
    <submittedName>
        <fullName evidence="1">Uncharacterized protein</fullName>
    </submittedName>
</protein>
<name>A0AAU7FCU3_9NEIS</name>
<organism evidence="1">
    <name type="scientific">Chitinibacter mangrovi</name>
    <dbReference type="NCBI Taxonomy" id="3153927"/>
    <lineage>
        <taxon>Bacteria</taxon>
        <taxon>Pseudomonadati</taxon>
        <taxon>Pseudomonadota</taxon>
        <taxon>Betaproteobacteria</taxon>
        <taxon>Neisseriales</taxon>
        <taxon>Chitinibacteraceae</taxon>
        <taxon>Chitinibacter</taxon>
    </lineage>
</organism>
<sequence>MDQAKDWIMSHLSDPALVFNTARSIGLNSNMLAEIVAPVVPGVTAQQVEDFFTAQGLAGFQLRGSIVDTTPPADSREFLPEDMAALSSLVTMNTHSGVLSTESLRKAALDNLSNDANYYALFNPASYQGAADQYFSGTELGIAGHAGFAATTANLESVYYGTVIKTIQAIDYSEIQAINAFITKHDITAIEARPDLYPQYVSEYFALLQSVFEDPASPPIYDDQTLAQIIVQSTVGMAGEISNGDGSALFDGILSSYF</sequence>
<dbReference type="RefSeq" id="WP_348945869.1">
    <property type="nucleotide sequence ID" value="NZ_CP157355.1"/>
</dbReference>
<accession>A0AAU7FCU3</accession>
<reference evidence="1" key="1">
    <citation type="submission" date="2024-05" db="EMBL/GenBank/DDBJ databases">
        <authorList>
            <person name="Yang L."/>
            <person name="Pan L."/>
        </authorList>
    </citation>
    <scope>NUCLEOTIDE SEQUENCE</scope>
    <source>
        <strain evidence="1">FCG-7</strain>
    </source>
</reference>
<evidence type="ECO:0000313" key="1">
    <source>
        <dbReference type="EMBL" id="XBM01591.1"/>
    </source>
</evidence>
<gene>
    <name evidence="1" type="ORF">ABHF33_04740</name>
</gene>
<proteinExistence type="predicted"/>
<dbReference type="EMBL" id="CP157355">
    <property type="protein sequence ID" value="XBM01591.1"/>
    <property type="molecule type" value="Genomic_DNA"/>
</dbReference>
<dbReference type="AlphaFoldDB" id="A0AAU7FCU3"/>
<dbReference type="KEGG" id="cmav:ABHF33_04740"/>